<keyword evidence="3" id="KW-1185">Reference proteome</keyword>
<evidence type="ECO:0000256" key="1">
    <source>
        <dbReference type="SAM" id="Phobius"/>
    </source>
</evidence>
<comment type="caution">
    <text evidence="2">The sequence shown here is derived from an EMBL/GenBank/DDBJ whole genome shotgun (WGS) entry which is preliminary data.</text>
</comment>
<protein>
    <submittedName>
        <fullName evidence="2">Uncharacterized protein</fullName>
    </submittedName>
</protein>
<dbReference type="EMBL" id="JAGSNF010000004">
    <property type="protein sequence ID" value="MBR7742647.1"/>
    <property type="molecule type" value="Genomic_DNA"/>
</dbReference>
<sequence>MPASSFPYSSARFWPLVLTGSAVVLLAGLAFGVVALSAAPSVALRAAPGEPVTLGDDVDGDAAVFVAPADLAGSAVTCTFGELSRSGSAVPPVLPDTIDVDGVEHVEALPVSEAFAGREMTCTGDGLASVAVATSPGRQALVFSVALVVGSLFIAGTALVMRVVARASDPRRR</sequence>
<organism evidence="2 3">
    <name type="scientific">Phycicoccus avicenniae</name>
    <dbReference type="NCBI Taxonomy" id="2828860"/>
    <lineage>
        <taxon>Bacteria</taxon>
        <taxon>Bacillati</taxon>
        <taxon>Actinomycetota</taxon>
        <taxon>Actinomycetes</taxon>
        <taxon>Micrococcales</taxon>
        <taxon>Intrasporangiaceae</taxon>
        <taxon>Phycicoccus</taxon>
    </lineage>
</organism>
<gene>
    <name evidence="2" type="ORF">KC207_05015</name>
</gene>
<evidence type="ECO:0000313" key="2">
    <source>
        <dbReference type="EMBL" id="MBR7742647.1"/>
    </source>
</evidence>
<dbReference type="AlphaFoldDB" id="A0A941DA39"/>
<evidence type="ECO:0000313" key="3">
    <source>
        <dbReference type="Proteomes" id="UP000677016"/>
    </source>
</evidence>
<keyword evidence="1" id="KW-0472">Membrane</keyword>
<dbReference type="Proteomes" id="UP000677016">
    <property type="component" value="Unassembled WGS sequence"/>
</dbReference>
<keyword evidence="1" id="KW-1133">Transmembrane helix</keyword>
<reference evidence="2" key="1">
    <citation type="submission" date="2021-04" db="EMBL/GenBank/DDBJ databases">
        <title>Phycicoccus avicenniae sp. nov., a novel endophytic actinomycetes isolated from branch of Avicennia mariana.</title>
        <authorList>
            <person name="Tuo L."/>
        </authorList>
    </citation>
    <scope>NUCLEOTIDE SEQUENCE</scope>
    <source>
        <strain evidence="2">BSK3Z-2</strain>
    </source>
</reference>
<feature type="transmembrane region" description="Helical" evidence="1">
    <location>
        <begin position="140"/>
        <end position="165"/>
    </location>
</feature>
<keyword evidence="1" id="KW-0812">Transmembrane</keyword>
<name>A0A941DA39_9MICO</name>
<accession>A0A941DA39</accession>
<proteinExistence type="predicted"/>
<dbReference type="RefSeq" id="WP_211601802.1">
    <property type="nucleotide sequence ID" value="NZ_JAGSNF010000004.1"/>
</dbReference>